<evidence type="ECO:0000256" key="7">
    <source>
        <dbReference type="SAM" id="MobiDB-lite"/>
    </source>
</evidence>
<organism evidence="8 9">
    <name type="scientific">Actinacidiphila cocklensis</name>
    <dbReference type="NCBI Taxonomy" id="887465"/>
    <lineage>
        <taxon>Bacteria</taxon>
        <taxon>Bacillati</taxon>
        <taxon>Actinomycetota</taxon>
        <taxon>Actinomycetes</taxon>
        <taxon>Kitasatosporales</taxon>
        <taxon>Streptomycetaceae</taxon>
        <taxon>Actinacidiphila</taxon>
    </lineage>
</organism>
<comment type="caution">
    <text evidence="8">The sequence shown here is derived from an EMBL/GenBank/DDBJ whole genome shotgun (WGS) entry which is preliminary data.</text>
</comment>
<dbReference type="InterPro" id="IPR050723">
    <property type="entry name" value="CFA/CMAS"/>
</dbReference>
<dbReference type="EMBL" id="CAJSLV010000099">
    <property type="protein sequence ID" value="CAG6398222.1"/>
    <property type="molecule type" value="Genomic_DNA"/>
</dbReference>
<evidence type="ECO:0000313" key="8">
    <source>
        <dbReference type="EMBL" id="CAG6398222.1"/>
    </source>
</evidence>
<sequence length="433" mass="46725">MNGLVPLGPAPASAAGSRPAAPVDPRVWPDVARLPRASAVRTAVARRLVGRALAGLPLHVAAPDGSVAGRGGPVLRLHDPAAFHRRIGADGLIGFGESYMAGEWDADDLVAVLTVLAGHLTELVPPGLQRLRTLWAHRRPRAQANSPQGARQNIHRHYDLSNDLFALFLDETMTYSSAVFRELPSRADDLATAQQHKIDLLLDLAAVGQGTRLLEIGTGWGELALRAARRGARVRTVTLSREQRDLAAARIAAAGLSERVEVELRDYRQLHGSYDAVVSVEMIEAVGAEYWPAYFAALARLLAPGGRVALQSITMAHDRMLATRDTHTWIGKYVFPGGIIPSTTAIIAAAQASGLRAESATGFGEHYAETLRLWRERFTAGADTGEVAALGFDHVFRRMWEFYLAYCEAGFRAGYLDVHRFTLTASGPAGGAR</sequence>
<dbReference type="GO" id="GO:0008610">
    <property type="term" value="P:lipid biosynthetic process"/>
    <property type="evidence" value="ECO:0007669"/>
    <property type="project" value="InterPro"/>
</dbReference>
<evidence type="ECO:0000256" key="6">
    <source>
        <dbReference type="PIRSR" id="PIRSR003085-1"/>
    </source>
</evidence>
<reference evidence="8" key="1">
    <citation type="submission" date="2021-05" db="EMBL/GenBank/DDBJ databases">
        <authorList>
            <person name="Arsene-Ploetze F."/>
        </authorList>
    </citation>
    <scope>NUCLEOTIDE SEQUENCE</scope>
    <source>
        <strain evidence="8">DSM 42138</strain>
    </source>
</reference>
<dbReference type="AlphaFoldDB" id="A0A9W4DZH7"/>
<keyword evidence="9" id="KW-1185">Reference proteome</keyword>
<dbReference type="InterPro" id="IPR003333">
    <property type="entry name" value="CMAS"/>
</dbReference>
<dbReference type="InterPro" id="IPR029063">
    <property type="entry name" value="SAM-dependent_MTases_sf"/>
</dbReference>
<dbReference type="Gene3D" id="3.40.50.150">
    <property type="entry name" value="Vaccinia Virus protein VP39"/>
    <property type="match status" value="1"/>
</dbReference>
<accession>A0A9W4DZH7</accession>
<keyword evidence="5" id="KW-0443">Lipid metabolism</keyword>
<evidence type="ECO:0000256" key="1">
    <source>
        <dbReference type="ARBA" id="ARBA00010815"/>
    </source>
</evidence>
<gene>
    <name evidence="8" type="primary">ufaA</name>
    <name evidence="8" type="ORF">SCOCK_660040</name>
</gene>
<dbReference type="EC" id="2.1.1.-" evidence="8"/>
<dbReference type="Pfam" id="PF02353">
    <property type="entry name" value="CMAS"/>
    <property type="match status" value="1"/>
</dbReference>
<evidence type="ECO:0000256" key="4">
    <source>
        <dbReference type="ARBA" id="ARBA00022691"/>
    </source>
</evidence>
<evidence type="ECO:0000256" key="2">
    <source>
        <dbReference type="ARBA" id="ARBA00022603"/>
    </source>
</evidence>
<dbReference type="PANTHER" id="PTHR43667:SF2">
    <property type="entry name" value="FATTY ACID C-METHYL TRANSFERASE"/>
    <property type="match status" value="1"/>
</dbReference>
<keyword evidence="2 8" id="KW-0489">Methyltransferase</keyword>
<dbReference type="GO" id="GO:0008168">
    <property type="term" value="F:methyltransferase activity"/>
    <property type="evidence" value="ECO:0007669"/>
    <property type="project" value="UniProtKB-KW"/>
</dbReference>
<name>A0A9W4DZH7_9ACTN</name>
<evidence type="ECO:0000313" key="9">
    <source>
        <dbReference type="Proteomes" id="UP001152519"/>
    </source>
</evidence>
<feature type="region of interest" description="Disordered" evidence="7">
    <location>
        <begin position="1"/>
        <end position="22"/>
    </location>
</feature>
<dbReference type="RefSeq" id="WP_422665370.1">
    <property type="nucleotide sequence ID" value="NZ_CAJSLV010000099.1"/>
</dbReference>
<evidence type="ECO:0000256" key="5">
    <source>
        <dbReference type="ARBA" id="ARBA00023098"/>
    </source>
</evidence>
<feature type="active site" evidence="6">
    <location>
        <position position="407"/>
    </location>
</feature>
<protein>
    <submittedName>
        <fullName evidence="8">Tuberculostearic acid methyltransferase UfaA1</fullName>
        <ecNumber evidence="8">2.1.1.-</ecNumber>
    </submittedName>
</protein>
<proteinExistence type="inferred from homology"/>
<dbReference type="PANTHER" id="PTHR43667">
    <property type="entry name" value="CYCLOPROPANE-FATTY-ACYL-PHOSPHOLIPID SYNTHASE"/>
    <property type="match status" value="1"/>
</dbReference>
<dbReference type="PIRSF" id="PIRSF003085">
    <property type="entry name" value="CMAS"/>
    <property type="match status" value="1"/>
</dbReference>
<evidence type="ECO:0000256" key="3">
    <source>
        <dbReference type="ARBA" id="ARBA00022679"/>
    </source>
</evidence>
<keyword evidence="4" id="KW-0949">S-adenosyl-L-methionine</keyword>
<dbReference type="SUPFAM" id="SSF53335">
    <property type="entry name" value="S-adenosyl-L-methionine-dependent methyltransferases"/>
    <property type="match status" value="1"/>
</dbReference>
<comment type="similarity">
    <text evidence="1">Belongs to the CFA/CMAS family.</text>
</comment>
<dbReference type="Proteomes" id="UP001152519">
    <property type="component" value="Unassembled WGS sequence"/>
</dbReference>
<keyword evidence="3 8" id="KW-0808">Transferase</keyword>
<dbReference type="CDD" id="cd02440">
    <property type="entry name" value="AdoMet_MTases"/>
    <property type="match status" value="1"/>
</dbReference>
<dbReference type="GO" id="GO:0032259">
    <property type="term" value="P:methylation"/>
    <property type="evidence" value="ECO:0007669"/>
    <property type="project" value="UniProtKB-KW"/>
</dbReference>